<organism evidence="4 5">
    <name type="scientific">Sphaeroforma arctica JP610</name>
    <dbReference type="NCBI Taxonomy" id="667725"/>
    <lineage>
        <taxon>Eukaryota</taxon>
        <taxon>Ichthyosporea</taxon>
        <taxon>Ichthyophonida</taxon>
        <taxon>Sphaeroforma</taxon>
    </lineage>
</organism>
<dbReference type="EMBL" id="KQ241625">
    <property type="protein sequence ID" value="KNC87029.1"/>
    <property type="molecule type" value="Genomic_DNA"/>
</dbReference>
<evidence type="ECO:0000313" key="5">
    <source>
        <dbReference type="Proteomes" id="UP000054560"/>
    </source>
</evidence>
<evidence type="ECO:0000256" key="1">
    <source>
        <dbReference type="SAM" id="MobiDB-lite"/>
    </source>
</evidence>
<reference evidence="4 5" key="1">
    <citation type="submission" date="2011-02" db="EMBL/GenBank/DDBJ databases">
        <title>The Genome Sequence of Sphaeroforma arctica JP610.</title>
        <authorList>
            <consortium name="The Broad Institute Genome Sequencing Platform"/>
            <person name="Russ C."/>
            <person name="Cuomo C."/>
            <person name="Young S.K."/>
            <person name="Zeng Q."/>
            <person name="Gargeya S."/>
            <person name="Alvarado L."/>
            <person name="Berlin A."/>
            <person name="Chapman S.B."/>
            <person name="Chen Z."/>
            <person name="Freedman E."/>
            <person name="Gellesch M."/>
            <person name="Goldberg J."/>
            <person name="Griggs A."/>
            <person name="Gujja S."/>
            <person name="Heilman E."/>
            <person name="Heiman D."/>
            <person name="Howarth C."/>
            <person name="Mehta T."/>
            <person name="Neiman D."/>
            <person name="Pearson M."/>
            <person name="Roberts A."/>
            <person name="Saif S."/>
            <person name="Shea T."/>
            <person name="Shenoy N."/>
            <person name="Sisk P."/>
            <person name="Stolte C."/>
            <person name="Sykes S."/>
            <person name="White J."/>
            <person name="Yandava C."/>
            <person name="Burger G."/>
            <person name="Gray M.W."/>
            <person name="Holland P.W.H."/>
            <person name="King N."/>
            <person name="Lang F.B.F."/>
            <person name="Roger A.J."/>
            <person name="Ruiz-Trillo I."/>
            <person name="Haas B."/>
            <person name="Nusbaum C."/>
            <person name="Birren B."/>
        </authorList>
    </citation>
    <scope>NUCLEOTIDE SEQUENCE [LARGE SCALE GENOMIC DNA]</scope>
    <source>
        <strain evidence="4 5">JP610</strain>
    </source>
</reference>
<feature type="compositionally biased region" description="Low complexity" evidence="1">
    <location>
        <begin position="1458"/>
        <end position="1470"/>
    </location>
</feature>
<evidence type="ECO:0008006" key="6">
    <source>
        <dbReference type="Google" id="ProtNLM"/>
    </source>
</evidence>
<feature type="region of interest" description="Disordered" evidence="1">
    <location>
        <begin position="1074"/>
        <end position="1116"/>
    </location>
</feature>
<feature type="region of interest" description="Disordered" evidence="1">
    <location>
        <begin position="1490"/>
        <end position="1509"/>
    </location>
</feature>
<dbReference type="Pfam" id="PF10373">
    <property type="entry name" value="EST1_DNA_bind"/>
    <property type="match status" value="1"/>
</dbReference>
<dbReference type="PANTHER" id="PTHR15696">
    <property type="entry name" value="SMG-7 SUPPRESSOR WITH MORPHOLOGICAL EFFECT ON GENITALIA PROTEIN 7"/>
    <property type="match status" value="1"/>
</dbReference>
<dbReference type="GeneID" id="25901343"/>
<gene>
    <name evidence="4" type="ORF">SARC_00839</name>
</gene>
<feature type="compositionally biased region" description="Polar residues" evidence="1">
    <location>
        <begin position="1249"/>
        <end position="1272"/>
    </location>
</feature>
<dbReference type="SUPFAM" id="SSF48452">
    <property type="entry name" value="TPR-like"/>
    <property type="match status" value="1"/>
</dbReference>
<feature type="compositionally biased region" description="Polar residues" evidence="1">
    <location>
        <begin position="956"/>
        <end position="971"/>
    </location>
</feature>
<protein>
    <recommendedName>
        <fullName evidence="6">Telomerase activating protein Est1-like N-terminal domain-containing protein</fullName>
    </recommendedName>
</protein>
<dbReference type="GO" id="GO:0070034">
    <property type="term" value="F:telomerase RNA binding"/>
    <property type="evidence" value="ECO:0007669"/>
    <property type="project" value="TreeGrafter"/>
</dbReference>
<feature type="compositionally biased region" description="Basic and acidic residues" evidence="1">
    <location>
        <begin position="602"/>
        <end position="611"/>
    </location>
</feature>
<dbReference type="Proteomes" id="UP000054560">
    <property type="component" value="Unassembled WGS sequence"/>
</dbReference>
<feature type="region of interest" description="Disordered" evidence="1">
    <location>
        <begin position="549"/>
        <end position="612"/>
    </location>
</feature>
<dbReference type="GO" id="GO:0042162">
    <property type="term" value="F:telomeric DNA binding"/>
    <property type="evidence" value="ECO:0007669"/>
    <property type="project" value="TreeGrafter"/>
</dbReference>
<dbReference type="InterPro" id="IPR045153">
    <property type="entry name" value="Est1/Ebs1-like"/>
</dbReference>
<feature type="domain" description="DNA/RNA-binding" evidence="2">
    <location>
        <begin position="190"/>
        <end position="425"/>
    </location>
</feature>
<feature type="region of interest" description="Disordered" evidence="1">
    <location>
        <begin position="784"/>
        <end position="825"/>
    </location>
</feature>
<dbReference type="Pfam" id="PF10374">
    <property type="entry name" value="EST1"/>
    <property type="match status" value="1"/>
</dbReference>
<dbReference type="GO" id="GO:0005697">
    <property type="term" value="C:telomerase holoenzyme complex"/>
    <property type="evidence" value="ECO:0007669"/>
    <property type="project" value="TreeGrafter"/>
</dbReference>
<feature type="compositionally biased region" description="Polar residues" evidence="1">
    <location>
        <begin position="474"/>
        <end position="488"/>
    </location>
</feature>
<dbReference type="InterPro" id="IPR018834">
    <property type="entry name" value="DNA/RNA-bd_Est1-type"/>
</dbReference>
<evidence type="ECO:0000259" key="3">
    <source>
        <dbReference type="Pfam" id="PF10374"/>
    </source>
</evidence>
<proteinExistence type="predicted"/>
<accession>A0A0L0GDP1</accession>
<feature type="compositionally biased region" description="Polar residues" evidence="1">
    <location>
        <begin position="924"/>
        <end position="946"/>
    </location>
</feature>
<feature type="region of interest" description="Disordered" evidence="1">
    <location>
        <begin position="890"/>
        <end position="912"/>
    </location>
</feature>
<dbReference type="GO" id="GO:0000184">
    <property type="term" value="P:nuclear-transcribed mRNA catabolic process, nonsense-mediated decay"/>
    <property type="evidence" value="ECO:0007669"/>
    <property type="project" value="TreeGrafter"/>
</dbReference>
<evidence type="ECO:0000259" key="2">
    <source>
        <dbReference type="Pfam" id="PF10373"/>
    </source>
</evidence>
<sequence>MSIVNQSQDSLLAQIAALENEMREVTSQPTGTPGDMVHSLLRGQLRQLYTDVLLHNILYASTHDIEQRLWKVCFHKSIDEYRRWCARVKDNAEQLQGVQRAFESFLAMAYGFYYQLVVSLRNRYGVAMLGVNDYDRVGMATYTPRRNDAVEAHVRDAGRQAVHRCIVFLGDIARYRELLGSSTRKTYDTARYFYTFATRLDPLSGSPHNQLGVIATYLGDEMSALYHYARSLNCISPFHNSGDNVKALFENNRQRLGPTPSVLVPAFTNAESRSGANTGNSMGSGGKSGNNLRYSEMGDNRTDSNRLSGSKKGPNRPSVRPLSRAKQINELFARFVQLHGMREADECASQEFKVVANFVLESLRGLLKGKGLSETATLRMMIVNVTALDALNGVCDPNPNPGDLQMFSFCMKFVVRVLLVCIRSAKGLAKLLSDSTAESNRDRKRARNQRRRGGGNRDGGNRDGREDARASGKPGSNPNNTKDGTGLNSGSKVGAAAGGSGTTGTGSSASFGSLGKDVPHLKSIKVFLDWVSCNEWVQGYLYNKKTFRPGMNSPPEGAGASLGGVTSGESLSDLPWAGSENNSGTNCGMGPGSGRANAKEGGNSRDAERRNMVGGAGYGGLDPYSSETLRSEDVGRLLAVLLTVLPWSISSFEWKRVASVPTFWHQEPRRALPEDVELEGFIPTSRCLTHIDLRSKYDEKAEKRARIYYLVGLGVWLARVPPGDKFLNCTTKPSRITFSVAKVTGSCVQGRDGLPMSGGYRGVGGAGEAEDSSVLSAWLDADSNTSSGVRDMGPHQHRTREYQQHRDGEYGTEAPAMRAPPGLGNPAGNNLGMDEHAYGSVPYGLLSDYEDNDPDVLDVEGNEGEEEGEDERYEFNEYTAPDWWKELDTSGDEYDGNGPQKNTAHDVPQQGGYANVGLVGQAASNRNGDISSDVNASARGNYSNPTVDAHGHAPNQKYSQPQSYAQSNIQGGSAKAVIGSPGEASLPEALLKSSFFAKPPSTSGGMDLLNTSASIWARTSPGPQMQPPVVGVGVGGAGQSGLGGGAPVSPSLKANEEIPRAMGVNQPMAVNTAPWSSGNSRVSPHAHALTQTGPPGSMPAHQLQQPSNPYDHTQRHPHQGPMWNLGVGVGVGGDVHGPGHTRPHSTMWATSDVLPYTAKFTPQSGPAGSALLADDTEHNPKTRATSTVNSVIGDGGGSGESPTNIGSKVNNTDGGGEIMRNRSHNSKHHTTNNNADNHGDTKGNAGVSGWNSNTSESISLAHTSGQLPSSGNAGAHASETVGAVGRPSPVVGAGATAPGAGPRYGVNGSGVGVDGGVYRPSEGQMESQRAPPGLGASGPRFTQIFSNASVGESGRGGPGQAYNAGDSGSLQMPMQMSMHAHTHVQSLSSYGDDLRMNHGSLFSPAVNMNVMPHANPLAQPFTHTGGAMGAGSMALGGVQQGAYSQGHGSMGGYQPLAQHHQQQQQRYQQQAFDNGGVGTDSNFNAVPPGLNNDGGGVSVIGEGRSPVLQ</sequence>
<dbReference type="eggNOG" id="KOG2162">
    <property type="taxonomic scope" value="Eukaryota"/>
</dbReference>
<feature type="region of interest" description="Disordered" evidence="1">
    <location>
        <begin position="1449"/>
        <end position="1476"/>
    </location>
</feature>
<feature type="domain" description="Telomerase activating protein Est1-like N-terminal" evidence="3">
    <location>
        <begin position="64"/>
        <end position="179"/>
    </location>
</feature>
<keyword evidence="5" id="KW-1185">Reference proteome</keyword>
<feature type="compositionally biased region" description="Basic and acidic residues" evidence="1">
    <location>
        <begin position="799"/>
        <end position="809"/>
    </location>
</feature>
<dbReference type="Gene3D" id="1.25.40.10">
    <property type="entry name" value="Tetratricopeptide repeat domain"/>
    <property type="match status" value="1"/>
</dbReference>
<feature type="region of interest" description="Disordered" evidence="1">
    <location>
        <begin position="924"/>
        <end position="977"/>
    </location>
</feature>
<dbReference type="InterPro" id="IPR011990">
    <property type="entry name" value="TPR-like_helical_dom_sf"/>
</dbReference>
<feature type="compositionally biased region" description="Polar residues" evidence="1">
    <location>
        <begin position="1102"/>
        <end position="1111"/>
    </location>
</feature>
<dbReference type="PANTHER" id="PTHR15696:SF0">
    <property type="entry name" value="TELOMERASE-BINDING PROTEIN EST1A"/>
    <property type="match status" value="1"/>
</dbReference>
<dbReference type="RefSeq" id="XP_014160931.1">
    <property type="nucleotide sequence ID" value="XM_014305456.1"/>
</dbReference>
<feature type="region of interest" description="Disordered" evidence="1">
    <location>
        <begin position="433"/>
        <end position="508"/>
    </location>
</feature>
<dbReference type="InterPro" id="IPR019458">
    <property type="entry name" value="Est1-like_N"/>
</dbReference>
<feature type="region of interest" description="Disordered" evidence="1">
    <location>
        <begin position="1179"/>
        <end position="1278"/>
    </location>
</feature>
<feature type="compositionally biased region" description="Basic residues" evidence="1">
    <location>
        <begin position="442"/>
        <end position="454"/>
    </location>
</feature>
<feature type="compositionally biased region" description="Basic residues" evidence="1">
    <location>
        <begin position="1221"/>
        <end position="1230"/>
    </location>
</feature>
<name>A0A0L0GDP1_9EUKA</name>
<evidence type="ECO:0000313" key="4">
    <source>
        <dbReference type="EMBL" id="KNC87029.1"/>
    </source>
</evidence>
<feature type="compositionally biased region" description="Basic and acidic residues" evidence="1">
    <location>
        <begin position="459"/>
        <end position="470"/>
    </location>
</feature>
<dbReference type="OrthoDB" id="69928at2759"/>
<dbReference type="STRING" id="667725.A0A0L0GDP1"/>
<feature type="region of interest" description="Disordered" evidence="1">
    <location>
        <begin position="270"/>
        <end position="323"/>
    </location>
</feature>
<feature type="compositionally biased region" description="Polar residues" evidence="1">
    <location>
        <begin position="1200"/>
        <end position="1212"/>
    </location>
</feature>